<gene>
    <name evidence="2" type="ORF">PFLUV_G00270770</name>
</gene>
<name>A0A6A5DMR5_PERFL</name>
<protein>
    <submittedName>
        <fullName evidence="2">Uncharacterized protein</fullName>
    </submittedName>
</protein>
<keyword evidence="3" id="KW-1185">Reference proteome</keyword>
<evidence type="ECO:0000256" key="1">
    <source>
        <dbReference type="SAM" id="MobiDB-lite"/>
    </source>
</evidence>
<organism evidence="2 3">
    <name type="scientific">Perca fluviatilis</name>
    <name type="common">European perch</name>
    <dbReference type="NCBI Taxonomy" id="8168"/>
    <lineage>
        <taxon>Eukaryota</taxon>
        <taxon>Metazoa</taxon>
        <taxon>Chordata</taxon>
        <taxon>Craniata</taxon>
        <taxon>Vertebrata</taxon>
        <taxon>Euteleostomi</taxon>
        <taxon>Actinopterygii</taxon>
        <taxon>Neopterygii</taxon>
        <taxon>Teleostei</taxon>
        <taxon>Neoteleostei</taxon>
        <taxon>Acanthomorphata</taxon>
        <taxon>Eupercaria</taxon>
        <taxon>Perciformes</taxon>
        <taxon>Percoidei</taxon>
        <taxon>Percidae</taxon>
        <taxon>Percinae</taxon>
        <taxon>Perca</taxon>
    </lineage>
</organism>
<sequence length="158" mass="15841">MWIKYCPISTAQLEFIPNTFDGGQKTELQAKLSPPQASCRTGSRASGTSPRCHVAYVSPTIKGSAPTPASTSLQCLNISGWGGGSGVITGIPMLCGAGAPTSTPNTPRSGLPCPASFVGTPSSTPPSPPSKGQPAQSFQRACPPSDSLGTAAGGAGCY</sequence>
<dbReference type="AlphaFoldDB" id="A0A6A5DMR5"/>
<feature type="compositionally biased region" description="Polar residues" evidence="1">
    <location>
        <begin position="35"/>
        <end position="49"/>
    </location>
</feature>
<evidence type="ECO:0000313" key="3">
    <source>
        <dbReference type="Proteomes" id="UP000465112"/>
    </source>
</evidence>
<dbReference type="Proteomes" id="UP000465112">
    <property type="component" value="Chromosome 24"/>
</dbReference>
<feature type="region of interest" description="Disordered" evidence="1">
    <location>
        <begin position="100"/>
        <end position="158"/>
    </location>
</feature>
<proteinExistence type="predicted"/>
<evidence type="ECO:0000313" key="2">
    <source>
        <dbReference type="EMBL" id="KAF1371661.1"/>
    </source>
</evidence>
<dbReference type="EMBL" id="VHII01000024">
    <property type="protein sequence ID" value="KAF1371661.1"/>
    <property type="molecule type" value="Genomic_DNA"/>
</dbReference>
<comment type="caution">
    <text evidence="2">The sequence shown here is derived from an EMBL/GenBank/DDBJ whole genome shotgun (WGS) entry which is preliminary data.</text>
</comment>
<accession>A0A6A5DMR5</accession>
<reference evidence="2 3" key="1">
    <citation type="submission" date="2019-06" db="EMBL/GenBank/DDBJ databases">
        <title>A chromosome-scale genome assembly of the European perch, Perca fluviatilis.</title>
        <authorList>
            <person name="Roques C."/>
            <person name="Zahm M."/>
            <person name="Cabau C."/>
            <person name="Klopp C."/>
            <person name="Bouchez O."/>
            <person name="Donnadieu C."/>
            <person name="Kuhl H."/>
            <person name="Gislard M."/>
            <person name="Guendouz S."/>
            <person name="Journot L."/>
            <person name="Haffray P."/>
            <person name="Bestin A."/>
            <person name="Morvezen R."/>
            <person name="Feron R."/>
            <person name="Wen M."/>
            <person name="Jouanno E."/>
            <person name="Herpin A."/>
            <person name="Schartl M."/>
            <person name="Postlethwait J."/>
            <person name="Schaerlinger B."/>
            <person name="Chardard D."/>
            <person name="Lecocq T."/>
            <person name="Poncet C."/>
            <person name="Jaffrelo L."/>
            <person name="Lampietro C."/>
            <person name="Guiguen Y."/>
        </authorList>
    </citation>
    <scope>NUCLEOTIDE SEQUENCE [LARGE SCALE GENOMIC DNA]</scope>
    <source>
        <tissue evidence="2">Blood</tissue>
    </source>
</reference>
<feature type="region of interest" description="Disordered" evidence="1">
    <location>
        <begin position="26"/>
        <end position="49"/>
    </location>
</feature>